<organism evidence="1 2">
    <name type="scientific">Macrosiphum euphorbiae</name>
    <name type="common">potato aphid</name>
    <dbReference type="NCBI Taxonomy" id="13131"/>
    <lineage>
        <taxon>Eukaryota</taxon>
        <taxon>Metazoa</taxon>
        <taxon>Ecdysozoa</taxon>
        <taxon>Arthropoda</taxon>
        <taxon>Hexapoda</taxon>
        <taxon>Insecta</taxon>
        <taxon>Pterygota</taxon>
        <taxon>Neoptera</taxon>
        <taxon>Paraneoptera</taxon>
        <taxon>Hemiptera</taxon>
        <taxon>Sternorrhyncha</taxon>
        <taxon>Aphidomorpha</taxon>
        <taxon>Aphidoidea</taxon>
        <taxon>Aphididae</taxon>
        <taxon>Macrosiphini</taxon>
        <taxon>Macrosiphum</taxon>
    </lineage>
</organism>
<evidence type="ECO:0008006" key="3">
    <source>
        <dbReference type="Google" id="ProtNLM"/>
    </source>
</evidence>
<keyword evidence="2" id="KW-1185">Reference proteome</keyword>
<dbReference type="Proteomes" id="UP001160148">
    <property type="component" value="Unassembled WGS sequence"/>
</dbReference>
<reference evidence="1 2" key="1">
    <citation type="submission" date="2023-01" db="EMBL/GenBank/DDBJ databases">
        <authorList>
            <person name="Whitehead M."/>
        </authorList>
    </citation>
    <scope>NUCLEOTIDE SEQUENCE [LARGE SCALE GENOMIC DNA]</scope>
</reference>
<proteinExistence type="predicted"/>
<evidence type="ECO:0000313" key="1">
    <source>
        <dbReference type="EMBL" id="CAI6357442.1"/>
    </source>
</evidence>
<dbReference type="AlphaFoldDB" id="A0AAV0WNN5"/>
<comment type="caution">
    <text evidence="1">The sequence shown here is derived from an EMBL/GenBank/DDBJ whole genome shotgun (WGS) entry which is preliminary data.</text>
</comment>
<protein>
    <recommendedName>
        <fullName evidence="3">C2H2-type domain-containing protein</fullName>
    </recommendedName>
</protein>
<dbReference type="EMBL" id="CARXXK010000002">
    <property type="protein sequence ID" value="CAI6357442.1"/>
    <property type="molecule type" value="Genomic_DNA"/>
</dbReference>
<sequence>MQQLHCPRDEFILVPHNGKSDVWTKFQIVMHNITRSDDPNSPNHTDTDFVACPSCKELYGKKTCAATLKRHKCTKSINQNTIEIYRDLTNKKRKMMPSRVKDEAVEKC</sequence>
<accession>A0AAV0WNN5</accession>
<gene>
    <name evidence="1" type="ORF">MEUPH1_LOCUS13066</name>
</gene>
<evidence type="ECO:0000313" key="2">
    <source>
        <dbReference type="Proteomes" id="UP001160148"/>
    </source>
</evidence>
<name>A0AAV0WNN5_9HEMI</name>